<evidence type="ECO:0000313" key="1">
    <source>
        <dbReference type="EMBL" id="GAA3563848.1"/>
    </source>
</evidence>
<comment type="caution">
    <text evidence="1">The sequence shown here is derived from an EMBL/GenBank/DDBJ whole genome shotgun (WGS) entry which is preliminary data.</text>
</comment>
<dbReference type="EMBL" id="BAABAA010000004">
    <property type="protein sequence ID" value="GAA3563848.1"/>
    <property type="molecule type" value="Genomic_DNA"/>
</dbReference>
<proteinExistence type="predicted"/>
<dbReference type="RefSeq" id="WP_344841735.1">
    <property type="nucleotide sequence ID" value="NZ_BAABAA010000004.1"/>
</dbReference>
<accession>A0ABP6XC02</accession>
<reference evidence="2" key="1">
    <citation type="journal article" date="2019" name="Int. J. Syst. Evol. Microbiol.">
        <title>The Global Catalogue of Microorganisms (GCM) 10K type strain sequencing project: providing services to taxonomists for standard genome sequencing and annotation.</title>
        <authorList>
            <consortium name="The Broad Institute Genomics Platform"/>
            <consortium name="The Broad Institute Genome Sequencing Center for Infectious Disease"/>
            <person name="Wu L."/>
            <person name="Ma J."/>
        </authorList>
    </citation>
    <scope>NUCLEOTIDE SEQUENCE [LARGE SCALE GENOMIC DNA]</scope>
    <source>
        <strain evidence="2">JCM 16928</strain>
    </source>
</reference>
<dbReference type="Proteomes" id="UP001501222">
    <property type="component" value="Unassembled WGS sequence"/>
</dbReference>
<gene>
    <name evidence="1" type="ORF">GCM10022235_35430</name>
</gene>
<sequence>MGEMQEVTFTDLLQRPTETIDKLKASRRRALLVHRRGSEDDLVLTTASRSAQDDQLVEVATRLLRAIMSDPVVRSSHLLDLVPQVFPWLRFLPSGDRIEFVRELIAVMDASSDVDSPAPVLQLITEWRNTAQIYADPELLEALRSEVIDDAGAVPPPPPES</sequence>
<keyword evidence="2" id="KW-1185">Reference proteome</keyword>
<evidence type="ECO:0008006" key="3">
    <source>
        <dbReference type="Google" id="ProtNLM"/>
    </source>
</evidence>
<name>A0ABP6XC02_9ACTN</name>
<evidence type="ECO:0000313" key="2">
    <source>
        <dbReference type="Proteomes" id="UP001501222"/>
    </source>
</evidence>
<protein>
    <recommendedName>
        <fullName evidence="3">Prevent-host-death family protein</fullName>
    </recommendedName>
</protein>
<organism evidence="1 2">
    <name type="scientific">Kribbella ginsengisoli</name>
    <dbReference type="NCBI Taxonomy" id="363865"/>
    <lineage>
        <taxon>Bacteria</taxon>
        <taxon>Bacillati</taxon>
        <taxon>Actinomycetota</taxon>
        <taxon>Actinomycetes</taxon>
        <taxon>Propionibacteriales</taxon>
        <taxon>Kribbellaceae</taxon>
        <taxon>Kribbella</taxon>
    </lineage>
</organism>